<evidence type="ECO:0000256" key="5">
    <source>
        <dbReference type="ARBA" id="ARBA00022781"/>
    </source>
</evidence>
<comment type="subcellular location">
    <subcellularLocation>
        <location evidence="1">Mitochondrion membrane</location>
    </subcellularLocation>
</comment>
<evidence type="ECO:0008006" key="13">
    <source>
        <dbReference type="Google" id="ProtNLM"/>
    </source>
</evidence>
<evidence type="ECO:0000256" key="10">
    <source>
        <dbReference type="SAM" id="Phobius"/>
    </source>
</evidence>
<evidence type="ECO:0000256" key="4">
    <source>
        <dbReference type="ARBA" id="ARBA00022547"/>
    </source>
</evidence>
<dbReference type="EMBL" id="JAODUO010000979">
    <property type="protein sequence ID" value="KAK2172242.1"/>
    <property type="molecule type" value="Genomic_DNA"/>
</dbReference>
<dbReference type="GO" id="GO:0045259">
    <property type="term" value="C:proton-transporting ATP synthase complex"/>
    <property type="evidence" value="ECO:0007669"/>
    <property type="project" value="UniProtKB-KW"/>
</dbReference>
<proteinExistence type="inferred from homology"/>
<keyword evidence="10" id="KW-1133">Transmembrane helix</keyword>
<dbReference type="GO" id="GO:0042776">
    <property type="term" value="P:proton motive force-driven mitochondrial ATP synthesis"/>
    <property type="evidence" value="ECO:0007669"/>
    <property type="project" value="TreeGrafter"/>
</dbReference>
<dbReference type="PANTHER" id="PTHR13080:SF20">
    <property type="entry name" value="ATP SYNTHASE SUBUNIT F, MITOCHONDRIAL-RELATED"/>
    <property type="match status" value="1"/>
</dbReference>
<feature type="transmembrane region" description="Helical" evidence="10">
    <location>
        <begin position="78"/>
        <end position="100"/>
    </location>
</feature>
<keyword evidence="5" id="KW-0375">Hydrogen ion transport</keyword>
<keyword evidence="7" id="KW-0496">Mitochondrion</keyword>
<comment type="caution">
    <text evidence="11">The sequence shown here is derived from an EMBL/GenBank/DDBJ whole genome shotgun (WGS) entry which is preliminary data.</text>
</comment>
<keyword evidence="10" id="KW-0812">Transmembrane</keyword>
<evidence type="ECO:0000256" key="2">
    <source>
        <dbReference type="ARBA" id="ARBA00005895"/>
    </source>
</evidence>
<evidence type="ECO:0000256" key="3">
    <source>
        <dbReference type="ARBA" id="ARBA00022448"/>
    </source>
</evidence>
<keyword evidence="12" id="KW-1185">Reference proteome</keyword>
<keyword evidence="8 10" id="KW-0472">Membrane</keyword>
<gene>
    <name evidence="11" type="ORF">NP493_979g01012</name>
</gene>
<comment type="similarity">
    <text evidence="2">Belongs to the ATPase F chain family.</text>
</comment>
<dbReference type="PANTHER" id="PTHR13080">
    <property type="entry name" value="ATP SYNTHASE F CHAIN, MITOCHONDRIAL-RELATED"/>
    <property type="match status" value="1"/>
</dbReference>
<reference evidence="11" key="1">
    <citation type="journal article" date="2023" name="Mol. Biol. Evol.">
        <title>Third-Generation Sequencing Reveals the Adaptive Role of the Epigenome in Three Deep-Sea Polychaetes.</title>
        <authorList>
            <person name="Perez M."/>
            <person name="Aroh O."/>
            <person name="Sun Y."/>
            <person name="Lan Y."/>
            <person name="Juniper S.K."/>
            <person name="Young C.R."/>
            <person name="Angers B."/>
            <person name="Qian P.Y."/>
        </authorList>
    </citation>
    <scope>NUCLEOTIDE SEQUENCE</scope>
    <source>
        <strain evidence="11">R07B-5</strain>
    </source>
</reference>
<dbReference type="AlphaFoldDB" id="A0AAD9KJ38"/>
<keyword evidence="9" id="KW-0066">ATP synthesis</keyword>
<keyword evidence="6" id="KW-0406">Ion transport</keyword>
<evidence type="ECO:0000256" key="7">
    <source>
        <dbReference type="ARBA" id="ARBA00023128"/>
    </source>
</evidence>
<name>A0AAD9KJ38_RIDPI</name>
<organism evidence="11 12">
    <name type="scientific">Ridgeia piscesae</name>
    <name type="common">Tubeworm</name>
    <dbReference type="NCBI Taxonomy" id="27915"/>
    <lineage>
        <taxon>Eukaryota</taxon>
        <taxon>Metazoa</taxon>
        <taxon>Spiralia</taxon>
        <taxon>Lophotrochozoa</taxon>
        <taxon>Annelida</taxon>
        <taxon>Polychaeta</taxon>
        <taxon>Sedentaria</taxon>
        <taxon>Canalipalpata</taxon>
        <taxon>Sabellida</taxon>
        <taxon>Siboglinidae</taxon>
        <taxon>Ridgeia</taxon>
    </lineage>
</organism>
<dbReference type="Pfam" id="PF10206">
    <property type="entry name" value="WRW"/>
    <property type="match status" value="1"/>
</dbReference>
<keyword evidence="3" id="KW-0813">Transport</keyword>
<dbReference type="Proteomes" id="UP001209878">
    <property type="component" value="Unassembled WGS sequence"/>
</dbReference>
<dbReference type="InterPro" id="IPR019344">
    <property type="entry name" value="F1F0-ATPsyn_F_prd"/>
</dbReference>
<dbReference type="GO" id="GO:0031966">
    <property type="term" value="C:mitochondrial membrane"/>
    <property type="evidence" value="ECO:0007669"/>
    <property type="project" value="UniProtKB-SubCell"/>
</dbReference>
<dbReference type="GO" id="GO:0046933">
    <property type="term" value="F:proton-transporting ATP synthase activity, rotational mechanism"/>
    <property type="evidence" value="ECO:0007669"/>
    <property type="project" value="TreeGrafter"/>
</dbReference>
<sequence>MPLGIGEYPPEYNPKVHGQYSPARYYGKPDTKLADVKLGQLGDWFTRRSYNPMAVFRATGRAYWRWAEKWMMVKKPSVAPVCHVILGLSLFYYIQLYSFVRYHRHTKYHW</sequence>
<accession>A0AAD9KJ38</accession>
<evidence type="ECO:0000256" key="9">
    <source>
        <dbReference type="ARBA" id="ARBA00023310"/>
    </source>
</evidence>
<evidence type="ECO:0000313" key="12">
    <source>
        <dbReference type="Proteomes" id="UP001209878"/>
    </source>
</evidence>
<keyword evidence="4" id="KW-0138">CF(0)</keyword>
<evidence type="ECO:0000313" key="11">
    <source>
        <dbReference type="EMBL" id="KAK2172242.1"/>
    </source>
</evidence>
<evidence type="ECO:0000256" key="6">
    <source>
        <dbReference type="ARBA" id="ARBA00023065"/>
    </source>
</evidence>
<evidence type="ECO:0000256" key="8">
    <source>
        <dbReference type="ARBA" id="ARBA00023136"/>
    </source>
</evidence>
<evidence type="ECO:0000256" key="1">
    <source>
        <dbReference type="ARBA" id="ARBA00004325"/>
    </source>
</evidence>
<protein>
    <recommendedName>
        <fullName evidence="13">ATP synthase subunit f, mitochondrial</fullName>
    </recommendedName>
</protein>